<dbReference type="EMBL" id="JANPWE010000001">
    <property type="protein sequence ID" value="MCR6544565.1"/>
    <property type="molecule type" value="Genomic_DNA"/>
</dbReference>
<evidence type="ECO:0000256" key="7">
    <source>
        <dbReference type="SAM" id="Phobius"/>
    </source>
</evidence>
<dbReference type="Pfam" id="PF00664">
    <property type="entry name" value="ABC_membrane"/>
    <property type="match status" value="1"/>
</dbReference>
<feature type="domain" description="ABC transporter" evidence="8">
    <location>
        <begin position="343"/>
        <end position="559"/>
    </location>
</feature>
<dbReference type="PROSITE" id="PS50929">
    <property type="entry name" value="ABC_TM1F"/>
    <property type="match status" value="1"/>
</dbReference>
<evidence type="ECO:0000313" key="11">
    <source>
        <dbReference type="Proteomes" id="UP001524944"/>
    </source>
</evidence>
<evidence type="ECO:0000256" key="2">
    <source>
        <dbReference type="ARBA" id="ARBA00022692"/>
    </source>
</evidence>
<dbReference type="InterPro" id="IPR027417">
    <property type="entry name" value="P-loop_NTPase"/>
</dbReference>
<evidence type="ECO:0000259" key="8">
    <source>
        <dbReference type="PROSITE" id="PS50893"/>
    </source>
</evidence>
<feature type="domain" description="ABC transmembrane type-1" evidence="9">
    <location>
        <begin position="23"/>
        <end position="306"/>
    </location>
</feature>
<organism evidence="10 11">
    <name type="scientific">Dehalobacterium formicoaceticum</name>
    <dbReference type="NCBI Taxonomy" id="51515"/>
    <lineage>
        <taxon>Bacteria</taxon>
        <taxon>Bacillati</taxon>
        <taxon>Bacillota</taxon>
        <taxon>Clostridia</taxon>
        <taxon>Eubacteriales</taxon>
        <taxon>Peptococcaceae</taxon>
        <taxon>Dehalobacterium</taxon>
    </lineage>
</organism>
<accession>A0ABT1Y122</accession>
<dbReference type="SMART" id="SM00382">
    <property type="entry name" value="AAA"/>
    <property type="match status" value="1"/>
</dbReference>
<evidence type="ECO:0000259" key="9">
    <source>
        <dbReference type="PROSITE" id="PS50929"/>
    </source>
</evidence>
<dbReference type="InterPro" id="IPR036640">
    <property type="entry name" value="ABC1_TM_sf"/>
</dbReference>
<evidence type="ECO:0000256" key="3">
    <source>
        <dbReference type="ARBA" id="ARBA00022741"/>
    </source>
</evidence>
<protein>
    <submittedName>
        <fullName evidence="10">ABC transporter ATP-binding protein/permease</fullName>
    </submittedName>
</protein>
<dbReference type="Gene3D" id="1.20.1560.10">
    <property type="entry name" value="ABC transporter type 1, transmembrane domain"/>
    <property type="match status" value="1"/>
</dbReference>
<sequence>MNHERGLKSVVFKIISSSKGLTLAMVFIIAGAIVTALFPPLVLERIVNLLIAPEQVPLNLPLAYFGLLAISGLFESGQNVMITKFGQKVTRGLRSEMCAKLQYLPVAYFTEHEPGKITSRFVNDVDAVDSMFTNGIISMFADAFKVLSILAVIFYKSKGLGLIMILITPLIFVMTRQFQKQILQAQLANRIAISKVNNHVPETIGNIRMIHTLFRQKYMEQKYDDYIEESYRATDKSNLYDSIYSPIVIFISACIIASMMILAALGGQVQQFFGITVGTAVAMIAYVSRVFEPIESIGMEIQNIQSAVAGIKRINEFLQEPERKKTDSSITNRELNPGNGPFIHFDHVSFSYDQEKTLENPIFNDLCFTVASGEAVTIAGRTGAGKSTIFRLLLGMYSPDEGRVLINGVDADKIPDTQKRKLFGYVEQSFHQVAGTVTDQISLFDPEISFTQVEDAAKLVGLHESILALAKGYDTEAEHAAFSQGQFQLLSIARAVAASPKILLLDEITANLDSDTEGRVLEALKRASQGRTVISISHRLHENTLNQRIIQIGNQTKEVI</sequence>
<dbReference type="InterPro" id="IPR003593">
    <property type="entry name" value="AAA+_ATPase"/>
</dbReference>
<dbReference type="InterPro" id="IPR003439">
    <property type="entry name" value="ABC_transporter-like_ATP-bd"/>
</dbReference>
<keyword evidence="4 10" id="KW-0067">ATP-binding</keyword>
<gene>
    <name evidence="10" type="ORF">NVS47_03390</name>
</gene>
<evidence type="ECO:0000256" key="6">
    <source>
        <dbReference type="ARBA" id="ARBA00023136"/>
    </source>
</evidence>
<dbReference type="Gene3D" id="3.40.50.300">
    <property type="entry name" value="P-loop containing nucleotide triphosphate hydrolases"/>
    <property type="match status" value="1"/>
</dbReference>
<evidence type="ECO:0000256" key="5">
    <source>
        <dbReference type="ARBA" id="ARBA00022989"/>
    </source>
</evidence>
<keyword evidence="3" id="KW-0547">Nucleotide-binding</keyword>
<keyword evidence="11" id="KW-1185">Reference proteome</keyword>
<dbReference type="PANTHER" id="PTHR43394:SF1">
    <property type="entry name" value="ATP-BINDING CASSETTE SUB-FAMILY B MEMBER 10, MITOCHONDRIAL"/>
    <property type="match status" value="1"/>
</dbReference>
<evidence type="ECO:0000256" key="4">
    <source>
        <dbReference type="ARBA" id="ARBA00022840"/>
    </source>
</evidence>
<reference evidence="10 11" key="1">
    <citation type="submission" date="2022-08" db="EMBL/GenBank/DDBJ databases">
        <title>Proteogenomics of the novel Dehalobacterium formicoaceticum strain EZ94 highlights a key role of methyltransferases during anaerobic dichloromethane degradation.</title>
        <authorList>
            <person name="Wasmund K."/>
        </authorList>
    </citation>
    <scope>NUCLEOTIDE SEQUENCE [LARGE SCALE GENOMIC DNA]</scope>
    <source>
        <strain evidence="10 11">EZ94</strain>
    </source>
</reference>
<keyword evidence="5 7" id="KW-1133">Transmembrane helix</keyword>
<evidence type="ECO:0000256" key="1">
    <source>
        <dbReference type="ARBA" id="ARBA00004651"/>
    </source>
</evidence>
<comment type="subcellular location">
    <subcellularLocation>
        <location evidence="1">Cell membrane</location>
        <topology evidence="1">Multi-pass membrane protein</topology>
    </subcellularLocation>
</comment>
<dbReference type="Pfam" id="PF00005">
    <property type="entry name" value="ABC_tran"/>
    <property type="match status" value="1"/>
</dbReference>
<dbReference type="InterPro" id="IPR039421">
    <property type="entry name" value="Type_1_exporter"/>
</dbReference>
<dbReference type="GO" id="GO:0005524">
    <property type="term" value="F:ATP binding"/>
    <property type="evidence" value="ECO:0007669"/>
    <property type="project" value="UniProtKB-KW"/>
</dbReference>
<dbReference type="PROSITE" id="PS00211">
    <property type="entry name" value="ABC_TRANSPORTER_1"/>
    <property type="match status" value="1"/>
</dbReference>
<dbReference type="Proteomes" id="UP001524944">
    <property type="component" value="Unassembled WGS sequence"/>
</dbReference>
<feature type="transmembrane region" description="Helical" evidence="7">
    <location>
        <begin position="62"/>
        <end position="82"/>
    </location>
</feature>
<feature type="transmembrane region" description="Helical" evidence="7">
    <location>
        <begin position="243"/>
        <end position="266"/>
    </location>
</feature>
<comment type="caution">
    <text evidence="10">The sequence shown here is derived from an EMBL/GenBank/DDBJ whole genome shotgun (WGS) entry which is preliminary data.</text>
</comment>
<dbReference type="SUPFAM" id="SSF90123">
    <property type="entry name" value="ABC transporter transmembrane region"/>
    <property type="match status" value="1"/>
</dbReference>
<feature type="transmembrane region" description="Helical" evidence="7">
    <location>
        <begin position="272"/>
        <end position="291"/>
    </location>
</feature>
<dbReference type="PANTHER" id="PTHR43394">
    <property type="entry name" value="ATP-DEPENDENT PERMEASE MDL1, MITOCHONDRIAL"/>
    <property type="match status" value="1"/>
</dbReference>
<evidence type="ECO:0000313" key="10">
    <source>
        <dbReference type="EMBL" id="MCR6544565.1"/>
    </source>
</evidence>
<keyword evidence="6 7" id="KW-0472">Membrane</keyword>
<proteinExistence type="predicted"/>
<dbReference type="RefSeq" id="WP_089610020.1">
    <property type="nucleotide sequence ID" value="NZ_CP022121.1"/>
</dbReference>
<dbReference type="InterPro" id="IPR011527">
    <property type="entry name" value="ABC1_TM_dom"/>
</dbReference>
<dbReference type="InterPro" id="IPR017871">
    <property type="entry name" value="ABC_transporter-like_CS"/>
</dbReference>
<name>A0ABT1Y122_9FIRM</name>
<dbReference type="SUPFAM" id="SSF52540">
    <property type="entry name" value="P-loop containing nucleoside triphosphate hydrolases"/>
    <property type="match status" value="1"/>
</dbReference>
<dbReference type="CDD" id="cd18544">
    <property type="entry name" value="ABC_6TM_TmrA_like"/>
    <property type="match status" value="1"/>
</dbReference>
<feature type="transmembrane region" description="Helical" evidence="7">
    <location>
        <begin position="21"/>
        <end position="42"/>
    </location>
</feature>
<dbReference type="PROSITE" id="PS50893">
    <property type="entry name" value="ABC_TRANSPORTER_2"/>
    <property type="match status" value="1"/>
</dbReference>
<keyword evidence="2 7" id="KW-0812">Transmembrane</keyword>